<reference evidence="1" key="1">
    <citation type="journal article" date="2020" name="mSystems">
        <title>Genome- and Community-Level Interaction Insights into Carbon Utilization and Element Cycling Functions of Hydrothermarchaeota in Hydrothermal Sediment.</title>
        <authorList>
            <person name="Zhou Z."/>
            <person name="Liu Y."/>
            <person name="Xu W."/>
            <person name="Pan J."/>
            <person name="Luo Z.H."/>
            <person name="Li M."/>
        </authorList>
    </citation>
    <scope>NUCLEOTIDE SEQUENCE [LARGE SCALE GENOMIC DNA]</scope>
    <source>
        <strain evidence="1">SpSt-27</strain>
    </source>
</reference>
<proteinExistence type="predicted"/>
<gene>
    <name evidence="1" type="ORF">ENP99_05090</name>
</gene>
<accession>A0A7J2TB23</accession>
<evidence type="ECO:0000313" key="1">
    <source>
        <dbReference type="EMBL" id="HEH31463.1"/>
    </source>
</evidence>
<sequence>MTYEEVLPVVRELAKEYNIKGNPNNLRKFMEKAFERATVEYDLCKDFQRRAKVYGDVFEAVFMVVIEELFGETLSEHGITLIHDCEIEIACLMGQGKADFVAVDRNGNIKAVIEAKGSASYIVCEGRKMKLKMPGLMRTDTTKKAAANATQVKFGISNNMPYIIVTSHKPRPKSNSECILNLITGSGKLIDMVVDVTDVGELKQMVKYIVEAKAHNIRCKSSQRTKNMSLTRYFTQH</sequence>
<dbReference type="EMBL" id="DSLL01000042">
    <property type="protein sequence ID" value="HEH31463.1"/>
    <property type="molecule type" value="Genomic_DNA"/>
</dbReference>
<protein>
    <submittedName>
        <fullName evidence="1">Uncharacterized protein</fullName>
    </submittedName>
</protein>
<organism evidence="1">
    <name type="scientific">Ignisphaera aggregans</name>
    <dbReference type="NCBI Taxonomy" id="334771"/>
    <lineage>
        <taxon>Archaea</taxon>
        <taxon>Thermoproteota</taxon>
        <taxon>Thermoprotei</taxon>
        <taxon>Desulfurococcales</taxon>
        <taxon>Desulfurococcaceae</taxon>
        <taxon>Ignisphaera</taxon>
    </lineage>
</organism>
<comment type="caution">
    <text evidence="1">The sequence shown here is derived from an EMBL/GenBank/DDBJ whole genome shotgun (WGS) entry which is preliminary data.</text>
</comment>
<dbReference type="AlphaFoldDB" id="A0A7J2TB23"/>
<name>A0A7J2TB23_9CREN</name>